<comment type="caution">
    <text evidence="1">The sequence shown here is derived from an EMBL/GenBank/DDBJ whole genome shotgun (WGS) entry which is preliminary data.</text>
</comment>
<dbReference type="Proteomes" id="UP001519325">
    <property type="component" value="Unassembled WGS sequence"/>
</dbReference>
<dbReference type="EMBL" id="JAGGMR010000001">
    <property type="protein sequence ID" value="MBP2194366.1"/>
    <property type="molecule type" value="Genomic_DNA"/>
</dbReference>
<organism evidence="1 2">
    <name type="scientific">Nocardia goodfellowii</name>
    <dbReference type="NCBI Taxonomy" id="882446"/>
    <lineage>
        <taxon>Bacteria</taxon>
        <taxon>Bacillati</taxon>
        <taxon>Actinomycetota</taxon>
        <taxon>Actinomycetes</taxon>
        <taxon>Mycobacteriales</taxon>
        <taxon>Nocardiaceae</taxon>
        <taxon>Nocardia</taxon>
    </lineage>
</organism>
<reference evidence="1 2" key="1">
    <citation type="submission" date="2021-03" db="EMBL/GenBank/DDBJ databases">
        <title>Sequencing the genomes of 1000 actinobacteria strains.</title>
        <authorList>
            <person name="Klenk H.-P."/>
        </authorList>
    </citation>
    <scope>NUCLEOTIDE SEQUENCE [LARGE SCALE GENOMIC DNA]</scope>
    <source>
        <strain evidence="1 2">DSM 45516</strain>
    </source>
</reference>
<evidence type="ECO:0000313" key="2">
    <source>
        <dbReference type="Proteomes" id="UP001519325"/>
    </source>
</evidence>
<dbReference type="RefSeq" id="WP_209897501.1">
    <property type="nucleotide sequence ID" value="NZ_JAGGMR010000001.1"/>
</dbReference>
<name>A0ABS4QUS5_9NOCA</name>
<sequence>MSLDGFGGTLVVNLPPPLPKLDFIGSRVVKILSGGTDFVSLQVSGFVAEAAHPKFGKVTLRQPDADPGPNGILALAPDGAGLIEVWRQGMDITFERCGDCPGPFRFSTLEPAEWTAHLPEFPPPRQGTTQVGAPTGGARYRMTRPLRFGAQPGAQSVAEPAACRCALQAPLRSSNPATGLEYARIESLDFRQGRRTG</sequence>
<keyword evidence="2" id="KW-1185">Reference proteome</keyword>
<gene>
    <name evidence="1" type="ORF">BJ987_007267</name>
</gene>
<proteinExistence type="predicted"/>
<accession>A0ABS4QUS5</accession>
<protein>
    <submittedName>
        <fullName evidence="1">Uncharacterized protein</fullName>
    </submittedName>
</protein>
<evidence type="ECO:0000313" key="1">
    <source>
        <dbReference type="EMBL" id="MBP2194366.1"/>
    </source>
</evidence>